<reference evidence="6 7" key="1">
    <citation type="submission" date="2014-06" db="EMBL/GenBank/DDBJ databases">
        <title>Shewanella sp. YQH10.</title>
        <authorList>
            <person name="Liu Y."/>
            <person name="Zeng R."/>
        </authorList>
    </citation>
    <scope>NUCLEOTIDE SEQUENCE [LARGE SCALE GENOMIC DNA]</scope>
    <source>
        <strain evidence="6 7">YQH10</strain>
    </source>
</reference>
<keyword evidence="4 5" id="KW-0131">Cell cycle</keyword>
<evidence type="ECO:0000256" key="4">
    <source>
        <dbReference type="ARBA" id="ARBA00023306"/>
    </source>
</evidence>
<comment type="subcellular location">
    <subcellularLocation>
        <location evidence="5">Cytoplasm</location>
    </subcellularLocation>
    <text evidence="5">Localizes to mid-cell in an FtsZ-dependent manner.</text>
</comment>
<name>A0A094JDQ7_9GAMM</name>
<proteinExistence type="inferred from homology"/>
<comment type="function">
    <text evidence="5">Cell division factor that enhances FtsZ-ring assembly. Directly interacts with FtsZ and promotes bundling of FtsZ protofilaments, with a reduction in FtsZ GTPase activity.</text>
</comment>
<dbReference type="AlphaFoldDB" id="A0A094JDQ7"/>
<keyword evidence="1 5" id="KW-0963">Cytoplasm</keyword>
<dbReference type="Gene3D" id="1.10.3900.10">
    <property type="entry name" value="YacF-like"/>
    <property type="match status" value="1"/>
</dbReference>
<gene>
    <name evidence="5" type="primary">zapD</name>
    <name evidence="6" type="ORF">HR45_17495</name>
</gene>
<dbReference type="PANTHER" id="PTHR39455">
    <property type="entry name" value="CELL DIVISION PROTEIN ZAPD"/>
    <property type="match status" value="1"/>
</dbReference>
<dbReference type="InterPro" id="IPR036268">
    <property type="entry name" value="ZapD_sf"/>
</dbReference>
<keyword evidence="3 5" id="KW-0717">Septation</keyword>
<keyword evidence="7" id="KW-1185">Reference proteome</keyword>
<dbReference type="eggNOG" id="COG4582">
    <property type="taxonomic scope" value="Bacteria"/>
</dbReference>
<dbReference type="Proteomes" id="UP000029264">
    <property type="component" value="Unassembled WGS sequence"/>
</dbReference>
<dbReference type="PANTHER" id="PTHR39455:SF1">
    <property type="entry name" value="CELL DIVISION PROTEIN ZAPD"/>
    <property type="match status" value="1"/>
</dbReference>
<dbReference type="GO" id="GO:0032153">
    <property type="term" value="C:cell division site"/>
    <property type="evidence" value="ECO:0007669"/>
    <property type="project" value="TreeGrafter"/>
</dbReference>
<dbReference type="STRING" id="1515746.HR45_17495"/>
<comment type="subunit">
    <text evidence="5">Interacts with FtsZ.</text>
</comment>
<dbReference type="GO" id="GO:0043093">
    <property type="term" value="P:FtsZ-dependent cytokinesis"/>
    <property type="evidence" value="ECO:0007669"/>
    <property type="project" value="UniProtKB-UniRule"/>
</dbReference>
<comment type="caution">
    <text evidence="6">The sequence shown here is derived from an EMBL/GenBank/DDBJ whole genome shotgun (WGS) entry which is preliminary data.</text>
</comment>
<comment type="similarity">
    <text evidence="5">Belongs to the ZapD family.</text>
</comment>
<evidence type="ECO:0000313" key="7">
    <source>
        <dbReference type="Proteomes" id="UP000029264"/>
    </source>
</evidence>
<accession>A0A094JDQ7</accession>
<evidence type="ECO:0000256" key="3">
    <source>
        <dbReference type="ARBA" id="ARBA00023210"/>
    </source>
</evidence>
<evidence type="ECO:0000256" key="5">
    <source>
        <dbReference type="HAMAP-Rule" id="MF_01092"/>
    </source>
</evidence>
<dbReference type="GO" id="GO:0000917">
    <property type="term" value="P:division septum assembly"/>
    <property type="evidence" value="ECO:0007669"/>
    <property type="project" value="UniProtKB-KW"/>
</dbReference>
<dbReference type="HAMAP" id="MF_01092">
    <property type="entry name" value="ZapD"/>
    <property type="match status" value="1"/>
</dbReference>
<dbReference type="SUPFAM" id="SSF160950">
    <property type="entry name" value="YacF-like"/>
    <property type="match status" value="1"/>
</dbReference>
<dbReference type="InterPro" id="IPR027462">
    <property type="entry name" value="ZapD_C"/>
</dbReference>
<evidence type="ECO:0000256" key="1">
    <source>
        <dbReference type="ARBA" id="ARBA00022490"/>
    </source>
</evidence>
<organism evidence="6 7">
    <name type="scientific">Shewanella mangrovi</name>
    <dbReference type="NCBI Taxonomy" id="1515746"/>
    <lineage>
        <taxon>Bacteria</taxon>
        <taxon>Pseudomonadati</taxon>
        <taxon>Pseudomonadota</taxon>
        <taxon>Gammaproteobacteria</taxon>
        <taxon>Alteromonadales</taxon>
        <taxon>Shewanellaceae</taxon>
        <taxon>Shewanella</taxon>
    </lineage>
</organism>
<dbReference type="NCBIfam" id="NF003654">
    <property type="entry name" value="PRK05287.1-2"/>
    <property type="match status" value="1"/>
</dbReference>
<evidence type="ECO:0000256" key="2">
    <source>
        <dbReference type="ARBA" id="ARBA00022618"/>
    </source>
</evidence>
<evidence type="ECO:0000313" key="6">
    <source>
        <dbReference type="EMBL" id="KFZ36184.1"/>
    </source>
</evidence>
<dbReference type="InterPro" id="IPR009777">
    <property type="entry name" value="ZapD"/>
</dbReference>
<dbReference type="EMBL" id="JPEO01000022">
    <property type="protein sequence ID" value="KFZ36184.1"/>
    <property type="molecule type" value="Genomic_DNA"/>
</dbReference>
<dbReference type="Gene3D" id="2.60.440.10">
    <property type="entry name" value="YacF-like domains"/>
    <property type="match status" value="1"/>
</dbReference>
<dbReference type="OrthoDB" id="5294622at2"/>
<dbReference type="GO" id="GO:0005737">
    <property type="term" value="C:cytoplasm"/>
    <property type="evidence" value="ECO:0007669"/>
    <property type="project" value="UniProtKB-SubCell"/>
</dbReference>
<sequence length="238" mass="27953">MSELLFEQPLNEKVRNYLRLEHLAKQLDTHLEEDHQQRCFYPLFSLCELAERCDFRSEILKDIDRQLSLLKADPGALNSALLSELLDCREQLLIAERPGLHLKQNRFISALRQRFSMPGACCNFDLPQLHFWLSKPWQERQYDYEQWVAHFRCLLNPITLLLAASRESCEYRREIAPAGFFQKESSQSLSLIRVKLNIANGCYPTISGHRNRFAIHFVQFDQQKHSQQPVEFLLATCD</sequence>
<dbReference type="Pfam" id="PF07072">
    <property type="entry name" value="ZapD"/>
    <property type="match status" value="1"/>
</dbReference>
<keyword evidence="2 5" id="KW-0132">Cell division</keyword>
<protein>
    <recommendedName>
        <fullName evidence="5">Cell division protein ZapD</fullName>
    </recommendedName>
    <alternativeName>
        <fullName evidence="5">Z ring-associated protein D</fullName>
    </alternativeName>
</protein>
<dbReference type="RefSeq" id="WP_037445434.1">
    <property type="nucleotide sequence ID" value="NZ_JPEO01000022.1"/>
</dbReference>